<organism evidence="2 3">
    <name type="scientific">Perkinsus olseni</name>
    <name type="common">Perkinsus atlanticus</name>
    <dbReference type="NCBI Taxonomy" id="32597"/>
    <lineage>
        <taxon>Eukaryota</taxon>
        <taxon>Sar</taxon>
        <taxon>Alveolata</taxon>
        <taxon>Perkinsozoa</taxon>
        <taxon>Perkinsea</taxon>
        <taxon>Perkinsida</taxon>
        <taxon>Perkinsidae</taxon>
        <taxon>Perkinsus</taxon>
    </lineage>
</organism>
<proteinExistence type="predicted"/>
<name>A0A7J6NYL5_PEROL</name>
<feature type="signal peptide" evidence="1">
    <location>
        <begin position="1"/>
        <end position="18"/>
    </location>
</feature>
<dbReference type="Proteomes" id="UP000541610">
    <property type="component" value="Unassembled WGS sequence"/>
</dbReference>
<protein>
    <submittedName>
        <fullName evidence="2">Uncharacterized protein</fullName>
    </submittedName>
</protein>
<evidence type="ECO:0000313" key="2">
    <source>
        <dbReference type="EMBL" id="KAF4688626.1"/>
    </source>
</evidence>
<comment type="caution">
    <text evidence="2">The sequence shown here is derived from an EMBL/GenBank/DDBJ whole genome shotgun (WGS) entry which is preliminary data.</text>
</comment>
<reference evidence="2 3" key="1">
    <citation type="submission" date="2020-04" db="EMBL/GenBank/DDBJ databases">
        <title>Perkinsus olseni comparative genomics.</title>
        <authorList>
            <person name="Bogema D.R."/>
        </authorList>
    </citation>
    <scope>NUCLEOTIDE SEQUENCE [LARGE SCALE GENOMIC DNA]</scope>
    <source>
        <strain evidence="2">00978-12</strain>
    </source>
</reference>
<sequence length="155" mass="17219">MYTFVVGILCCMWLSGTAVKVELLESSERNASMAGQLEVTSGYEVTAGGNYGRPLNNCEDGCDCNTDEQIVAYEPVRSLGFSLQDGGKVRWAVCADTCNSTATCPPMKWGYVTCKPLGRCFIKCFSSDWDCPRDAWCKPVQLGPYRERLCMYDVR</sequence>
<accession>A0A7J6NYL5</accession>
<evidence type="ECO:0000256" key="1">
    <source>
        <dbReference type="SAM" id="SignalP"/>
    </source>
</evidence>
<evidence type="ECO:0000313" key="3">
    <source>
        <dbReference type="Proteomes" id="UP000541610"/>
    </source>
</evidence>
<feature type="chain" id="PRO_5029665003" evidence="1">
    <location>
        <begin position="19"/>
        <end position="155"/>
    </location>
</feature>
<dbReference type="AlphaFoldDB" id="A0A7J6NYL5"/>
<dbReference type="EMBL" id="JABANP010000146">
    <property type="protein sequence ID" value="KAF4688626.1"/>
    <property type="molecule type" value="Genomic_DNA"/>
</dbReference>
<gene>
    <name evidence="2" type="ORF">FOZ60_002544</name>
</gene>
<keyword evidence="1" id="KW-0732">Signal</keyword>